<evidence type="ECO:0000256" key="9">
    <source>
        <dbReference type="ARBA" id="ARBA00040780"/>
    </source>
</evidence>
<organism evidence="12 13">
    <name type="scientific">Bipolaricaulis sibiricus</name>
    <dbReference type="NCBI Taxonomy" id="2501609"/>
    <lineage>
        <taxon>Bacteria</taxon>
        <taxon>Candidatus Bipolaricaulota</taxon>
        <taxon>Candidatus Bipolaricaulia</taxon>
        <taxon>Candidatus Bipolaricaulales</taxon>
        <taxon>Candidatus Bipolaricaulaceae</taxon>
        <taxon>Candidatus Bipolaricaulis</taxon>
    </lineage>
</organism>
<feature type="transmembrane region" description="Helical" evidence="10">
    <location>
        <begin position="75"/>
        <end position="97"/>
    </location>
</feature>
<dbReference type="GO" id="GO:0005886">
    <property type="term" value="C:plasma membrane"/>
    <property type="evidence" value="ECO:0007669"/>
    <property type="project" value="UniProtKB-SubCell"/>
</dbReference>
<dbReference type="InterPro" id="IPR000515">
    <property type="entry name" value="MetI-like"/>
</dbReference>
<protein>
    <recommendedName>
        <fullName evidence="9">sn-glycerol-3-phosphate transport system permease protein UgpA</fullName>
    </recommendedName>
</protein>
<feature type="transmembrane region" description="Helical" evidence="10">
    <location>
        <begin position="201"/>
        <end position="227"/>
    </location>
</feature>
<evidence type="ECO:0000313" key="12">
    <source>
        <dbReference type="EMBL" id="QAA77226.1"/>
    </source>
</evidence>
<accession>A0A410FVX9</accession>
<keyword evidence="4" id="KW-1003">Cell membrane</keyword>
<proteinExistence type="inferred from homology"/>
<comment type="similarity">
    <text evidence="10">Belongs to the binding-protein-dependent transport system permease family.</text>
</comment>
<keyword evidence="5" id="KW-0997">Cell inner membrane</keyword>
<dbReference type="PROSITE" id="PS50928">
    <property type="entry name" value="ABC_TM1"/>
    <property type="match status" value="1"/>
</dbReference>
<feature type="transmembrane region" description="Helical" evidence="10">
    <location>
        <begin position="12"/>
        <end position="33"/>
    </location>
</feature>
<dbReference type="EMBL" id="CP034928">
    <property type="protein sequence ID" value="QAA77226.1"/>
    <property type="molecule type" value="Genomic_DNA"/>
</dbReference>
<sequence length="294" mass="32470">MKGHATFSNKLLPYLLVAPQIVVTGLFFVWPAAQAIYQSLLRSDPFGLHTRFVGLDNFRALFADPYYLGSIRLSFLFSGAVALAAISVSLLLAVMAHKPIRGARVYKTLLIWPYALAPAMAAVLWLFLFQPSIGILAQALQHAGIGWNYTLHGGQALLLVILASVWKQVSYNFIFFLAGLQAIPKSLIEAAKVDGATSRRAFWSVVFPLLAPTTFFLVVMNTVYAFFDTFGAIDALTKGGPGKATETMVYKLYVDGFKNFRLNSSAAQSVILMALVILLTAFQFKFIERRVHYV</sequence>
<evidence type="ECO:0000259" key="11">
    <source>
        <dbReference type="PROSITE" id="PS50928"/>
    </source>
</evidence>
<keyword evidence="3 10" id="KW-0813">Transport</keyword>
<dbReference type="Gene3D" id="1.10.3720.10">
    <property type="entry name" value="MetI-like"/>
    <property type="match status" value="1"/>
</dbReference>
<keyword evidence="7 10" id="KW-1133">Transmembrane helix</keyword>
<evidence type="ECO:0000256" key="4">
    <source>
        <dbReference type="ARBA" id="ARBA00022475"/>
    </source>
</evidence>
<dbReference type="SUPFAM" id="SSF161098">
    <property type="entry name" value="MetI-like"/>
    <property type="match status" value="1"/>
</dbReference>
<evidence type="ECO:0000256" key="7">
    <source>
        <dbReference type="ARBA" id="ARBA00022989"/>
    </source>
</evidence>
<dbReference type="Pfam" id="PF00528">
    <property type="entry name" value="BPD_transp_1"/>
    <property type="match status" value="1"/>
</dbReference>
<evidence type="ECO:0000256" key="2">
    <source>
        <dbReference type="ARBA" id="ARBA00011557"/>
    </source>
</evidence>
<feature type="transmembrane region" description="Helical" evidence="10">
    <location>
        <begin position="109"/>
        <end position="128"/>
    </location>
</feature>
<evidence type="ECO:0000256" key="6">
    <source>
        <dbReference type="ARBA" id="ARBA00022692"/>
    </source>
</evidence>
<dbReference type="PANTHER" id="PTHR43227:SF9">
    <property type="entry name" value="SN-GLYCEROL-3-PHOSPHATE TRANSPORT SYSTEM PERMEASE PROTEIN UGPA"/>
    <property type="match status" value="1"/>
</dbReference>
<dbReference type="AlphaFoldDB" id="A0A410FVX9"/>
<evidence type="ECO:0000256" key="10">
    <source>
        <dbReference type="RuleBase" id="RU363032"/>
    </source>
</evidence>
<keyword evidence="6 10" id="KW-0812">Transmembrane</keyword>
<name>A0A410FVX9_BIPS1</name>
<dbReference type="InterPro" id="IPR050809">
    <property type="entry name" value="UgpAE/MalFG_permease"/>
</dbReference>
<evidence type="ECO:0000256" key="3">
    <source>
        <dbReference type="ARBA" id="ARBA00022448"/>
    </source>
</evidence>
<dbReference type="GO" id="GO:0055085">
    <property type="term" value="P:transmembrane transport"/>
    <property type="evidence" value="ECO:0007669"/>
    <property type="project" value="InterPro"/>
</dbReference>
<dbReference type="PANTHER" id="PTHR43227">
    <property type="entry name" value="BLL4140 PROTEIN"/>
    <property type="match status" value="1"/>
</dbReference>
<feature type="transmembrane region" description="Helical" evidence="10">
    <location>
        <begin position="266"/>
        <end position="287"/>
    </location>
</feature>
<dbReference type="NCBIfam" id="NF007852">
    <property type="entry name" value="PRK10561.1"/>
    <property type="match status" value="1"/>
</dbReference>
<comment type="subcellular location">
    <subcellularLocation>
        <location evidence="1">Cell inner membrane</location>
        <topology evidence="1">Multi-pass membrane protein</topology>
    </subcellularLocation>
    <subcellularLocation>
        <location evidence="10">Cell membrane</location>
        <topology evidence="10">Multi-pass membrane protein</topology>
    </subcellularLocation>
</comment>
<evidence type="ECO:0000256" key="1">
    <source>
        <dbReference type="ARBA" id="ARBA00004429"/>
    </source>
</evidence>
<dbReference type="KEGG" id="bih:BIP78_1460"/>
<reference evidence="13" key="1">
    <citation type="submission" date="2018-12" db="EMBL/GenBank/DDBJ databases">
        <title>Complete genome sequence of an uncultured bacterium of the candidate phylum Bipolaricaulota.</title>
        <authorList>
            <person name="Kadnikov V.V."/>
            <person name="Mardanov A.V."/>
            <person name="Beletsky A.V."/>
            <person name="Frank Y.A."/>
            <person name="Karnachuk O.V."/>
            <person name="Ravin N.V."/>
        </authorList>
    </citation>
    <scope>NUCLEOTIDE SEQUENCE [LARGE SCALE GENOMIC DNA]</scope>
</reference>
<feature type="domain" description="ABC transmembrane type-1" evidence="11">
    <location>
        <begin position="71"/>
        <end position="283"/>
    </location>
</feature>
<gene>
    <name evidence="12" type="ORF">BIP78_1460</name>
</gene>
<comment type="subunit">
    <text evidence="2">The complex is composed of two ATP-binding proteins (UgpC), two transmembrane proteins (UgpA and UgpE) and a solute-binding protein (UgpB).</text>
</comment>
<evidence type="ECO:0000313" key="13">
    <source>
        <dbReference type="Proteomes" id="UP000287233"/>
    </source>
</evidence>
<keyword evidence="8 10" id="KW-0472">Membrane</keyword>
<dbReference type="InterPro" id="IPR035906">
    <property type="entry name" value="MetI-like_sf"/>
</dbReference>
<dbReference type="CDD" id="cd06261">
    <property type="entry name" value="TM_PBP2"/>
    <property type="match status" value="1"/>
</dbReference>
<dbReference type="Proteomes" id="UP000287233">
    <property type="component" value="Chromosome"/>
</dbReference>
<evidence type="ECO:0000256" key="8">
    <source>
        <dbReference type="ARBA" id="ARBA00023136"/>
    </source>
</evidence>
<evidence type="ECO:0000256" key="5">
    <source>
        <dbReference type="ARBA" id="ARBA00022519"/>
    </source>
</evidence>